<evidence type="ECO:0000313" key="2">
    <source>
        <dbReference type="Proteomes" id="UP000199518"/>
    </source>
</evidence>
<protein>
    <submittedName>
        <fullName evidence="1">Uncharacterized protein</fullName>
    </submittedName>
</protein>
<gene>
    <name evidence="1" type="ORF">SAMN05421753_10538</name>
</gene>
<accession>A0A1I3F1I3</accession>
<proteinExistence type="predicted"/>
<reference evidence="2" key="1">
    <citation type="submission" date="2016-10" db="EMBL/GenBank/DDBJ databases">
        <authorList>
            <person name="Varghese N."/>
            <person name="Submissions S."/>
        </authorList>
    </citation>
    <scope>NUCLEOTIDE SEQUENCE [LARGE SCALE GENOMIC DNA]</scope>
    <source>
        <strain evidence="2">DSM 26348</strain>
    </source>
</reference>
<name>A0A1I3F1I3_9PLAN</name>
<dbReference type="EMBL" id="FOQD01000005">
    <property type="protein sequence ID" value="SFI05057.1"/>
    <property type="molecule type" value="Genomic_DNA"/>
</dbReference>
<dbReference type="AlphaFoldDB" id="A0A1I3F1I3"/>
<sequence>MLRSTFGGQLSNLFSKPTKRKGLAISRDLVTDVQALESRQLLSASPTLTNLGPTVTYNVDFNPVQIAPNASVWDADNDFNGSRLVVQMSNGRSYDQLVLAGGNGIGMNGSQVIVNGVEVGTAVIGYENNPLEVLFNANATGADVELVTRQVSFISYANWPAIEARNVTFQVFDGASNASAALTKKVAISDTPFLNSLGTSGNYRTGQEFTILGSSVSMVNAGDDYSGAKFIVKNTTVSAGDRLIIADIGPIDLDGNRILLNGAEVATFTGGNGGTPLTIQFGPGLTYAKVRGVLNNVAYTSTSGATALGQRVVSFQMIDGGGLASGVVNTSFLVLNNLSLSNPTPEPTFTAGGEFVYVASQASVTGSQAYLSGAKLEISLINVKTNDSVDLLARGGITIEGTDLFYQGTHIGTFERLFIPAQNANRGIIVTFDEGVTKAAVNSVLKTIAFKAYARGPVLTDRNISIVLRDTEGRASQPTGQTVHISNQPVIKPINSPPEYFYSAGASQFMLPTALIFDGGANYANSTFTAKVNSAKPGDELVILENYQLKLVGNDIVLRDVVIGTFTPSAGSTPLTINFNYNAREGDVQLVIQRIAYRNLSVSPNTAQRTLAFQFTDGTGAASSVLYKKVNYLT</sequence>
<organism evidence="1 2">
    <name type="scientific">Planctomicrobium piriforme</name>
    <dbReference type="NCBI Taxonomy" id="1576369"/>
    <lineage>
        <taxon>Bacteria</taxon>
        <taxon>Pseudomonadati</taxon>
        <taxon>Planctomycetota</taxon>
        <taxon>Planctomycetia</taxon>
        <taxon>Planctomycetales</taxon>
        <taxon>Planctomycetaceae</taxon>
        <taxon>Planctomicrobium</taxon>
    </lineage>
</organism>
<keyword evidence="2" id="KW-1185">Reference proteome</keyword>
<dbReference type="Proteomes" id="UP000199518">
    <property type="component" value="Unassembled WGS sequence"/>
</dbReference>
<evidence type="ECO:0000313" key="1">
    <source>
        <dbReference type="EMBL" id="SFI05057.1"/>
    </source>
</evidence>